<dbReference type="VEuPathDB" id="FungiDB:VP01_7038g1"/>
<accession>A0A0L6UDU9</accession>
<evidence type="ECO:0000313" key="2">
    <source>
        <dbReference type="Proteomes" id="UP000037035"/>
    </source>
</evidence>
<protein>
    <submittedName>
        <fullName evidence="1">Uncharacterized protein</fullName>
    </submittedName>
</protein>
<dbReference type="Proteomes" id="UP000037035">
    <property type="component" value="Unassembled WGS sequence"/>
</dbReference>
<evidence type="ECO:0000313" key="1">
    <source>
        <dbReference type="EMBL" id="KNZ46696.1"/>
    </source>
</evidence>
<proteinExistence type="predicted"/>
<comment type="caution">
    <text evidence="1">The sequence shown here is derived from an EMBL/GenBank/DDBJ whole genome shotgun (WGS) entry which is preliminary data.</text>
</comment>
<dbReference type="EMBL" id="LAVV01012426">
    <property type="protein sequence ID" value="KNZ46696.1"/>
    <property type="molecule type" value="Genomic_DNA"/>
</dbReference>
<keyword evidence="2" id="KW-1185">Reference proteome</keyword>
<reference evidence="1 2" key="1">
    <citation type="submission" date="2015-08" db="EMBL/GenBank/DDBJ databases">
        <title>Next Generation Sequencing and Analysis of the Genome of Puccinia sorghi L Schw, the Causal Agent of Maize Common Rust.</title>
        <authorList>
            <person name="Rochi L."/>
            <person name="Burguener G."/>
            <person name="Darino M."/>
            <person name="Turjanski A."/>
            <person name="Kreff E."/>
            <person name="Dieguez M.J."/>
            <person name="Sacco F."/>
        </authorList>
    </citation>
    <scope>NUCLEOTIDE SEQUENCE [LARGE SCALE GENOMIC DNA]</scope>
    <source>
        <strain evidence="1 2">RO10H11247</strain>
    </source>
</reference>
<dbReference type="AlphaFoldDB" id="A0A0L6UDU9"/>
<gene>
    <name evidence="1" type="ORF">VP01_7038g1</name>
</gene>
<name>A0A0L6UDU9_9BASI</name>
<sequence length="108" mass="12056">MTTQCADSGSITGILSKTLFKTWIHRASLKNLHKSTNGMEYNSVEESKSMTTSTPITSTLYEKWLNHLNESTPGKWVHHIPGSETSSHKVLKPLVVSKPIFRDGQNKS</sequence>
<organism evidence="1 2">
    <name type="scientific">Puccinia sorghi</name>
    <dbReference type="NCBI Taxonomy" id="27349"/>
    <lineage>
        <taxon>Eukaryota</taxon>
        <taxon>Fungi</taxon>
        <taxon>Dikarya</taxon>
        <taxon>Basidiomycota</taxon>
        <taxon>Pucciniomycotina</taxon>
        <taxon>Pucciniomycetes</taxon>
        <taxon>Pucciniales</taxon>
        <taxon>Pucciniaceae</taxon>
        <taxon>Puccinia</taxon>
    </lineage>
</organism>